<feature type="signal peptide" evidence="1">
    <location>
        <begin position="1"/>
        <end position="26"/>
    </location>
</feature>
<name>A0A5N0T8V9_9GAMM</name>
<protein>
    <submittedName>
        <fullName evidence="2">Carboxypeptidase regulatory-like domain-containing protein</fullName>
    </submittedName>
</protein>
<keyword evidence="3" id="KW-1185">Reference proteome</keyword>
<dbReference type="EMBL" id="VYXP01000008">
    <property type="protein sequence ID" value="KAA9130276.1"/>
    <property type="molecule type" value="Genomic_DNA"/>
</dbReference>
<dbReference type="RefSeq" id="WP_150864941.1">
    <property type="nucleotide sequence ID" value="NZ_VYXP01000008.1"/>
</dbReference>
<dbReference type="AlphaFoldDB" id="A0A5N0T8V9"/>
<dbReference type="Proteomes" id="UP000325372">
    <property type="component" value="Unassembled WGS sequence"/>
</dbReference>
<comment type="caution">
    <text evidence="2">The sequence shown here is derived from an EMBL/GenBank/DDBJ whole genome shotgun (WGS) entry which is preliminary data.</text>
</comment>
<keyword evidence="1" id="KW-0732">Signal</keyword>
<keyword evidence="2" id="KW-0121">Carboxypeptidase</keyword>
<dbReference type="GO" id="GO:0004180">
    <property type="term" value="F:carboxypeptidase activity"/>
    <property type="evidence" value="ECO:0007669"/>
    <property type="project" value="UniProtKB-KW"/>
</dbReference>
<evidence type="ECO:0000313" key="2">
    <source>
        <dbReference type="EMBL" id="KAA9130276.1"/>
    </source>
</evidence>
<reference evidence="2 3" key="1">
    <citation type="submission" date="2019-09" db="EMBL/GenBank/DDBJ databases">
        <title>Wenzhouxiangella sp. Genome sequencing and assembly.</title>
        <authorList>
            <person name="Zhang R."/>
        </authorList>
    </citation>
    <scope>NUCLEOTIDE SEQUENCE [LARGE SCALE GENOMIC DNA]</scope>
    <source>
        <strain evidence="2 3">W260</strain>
    </source>
</reference>
<sequence>MRTPILARGLLASALFWLFLPAWAMAQEFEPNNSCDTAQTETLSGSPHIILGELDPFAEQADVDFFRFTAQPGTVLRLDLEGQPTGAGDLGDPFVGWFDSACQLMAFDDDSGEGLNSQLHLVVPGDGLFTVGVTNCCDSGFNGVGQGSYRLSVTERNSIGSISGLVFNAETGVPLSSYEPPYVVAYLNQCTGTECTYGVADALADAHGVFAFLTDYWGQPLLDGDYQVSLRAEGFDEFLTDIFTAEAAANVHLGVLGMSPKQYIGSIGGQLRDALDGSPIPGIVPPWAWVTLSTCDGPQCFELASTSADENGQFHFDGLYWRVAPGDFWITARADGFSILESATFQVGRDEHVDIGDLHLAPFPVRLGELHHCEPVAGQTCRFGIEVSARTSKRLRAEVWSTVEYVDYTRPVLSTRFQLGRNGVANPAPQSLNLASGETRTVMFELRIPQDAPAGSWVCATIFVGESPFAQFHTLAEQTAFCATPQNGVMTRVPDKEVRMRQRGKQGK</sequence>
<feature type="chain" id="PRO_5024423143" evidence="1">
    <location>
        <begin position="27"/>
        <end position="508"/>
    </location>
</feature>
<evidence type="ECO:0000256" key="1">
    <source>
        <dbReference type="SAM" id="SignalP"/>
    </source>
</evidence>
<gene>
    <name evidence="2" type="ORF">F3N42_13135</name>
</gene>
<keyword evidence="2" id="KW-0378">Hydrolase</keyword>
<dbReference type="Gene3D" id="2.60.120.380">
    <property type="match status" value="1"/>
</dbReference>
<accession>A0A5N0T8V9</accession>
<organism evidence="2 3">
    <name type="scientific">Marinihelvus fidelis</name>
    <dbReference type="NCBI Taxonomy" id="2613842"/>
    <lineage>
        <taxon>Bacteria</taxon>
        <taxon>Pseudomonadati</taxon>
        <taxon>Pseudomonadota</taxon>
        <taxon>Gammaproteobacteria</taxon>
        <taxon>Chromatiales</taxon>
        <taxon>Wenzhouxiangellaceae</taxon>
        <taxon>Marinihelvus</taxon>
    </lineage>
</organism>
<evidence type="ECO:0000313" key="3">
    <source>
        <dbReference type="Proteomes" id="UP000325372"/>
    </source>
</evidence>
<proteinExistence type="predicted"/>
<keyword evidence="2" id="KW-0645">Protease</keyword>